<keyword evidence="1" id="KW-0812">Transmembrane</keyword>
<accession>A0A7S3D6W4</accession>
<dbReference type="AlphaFoldDB" id="A0A7S3D6W4"/>
<evidence type="ECO:0000256" key="1">
    <source>
        <dbReference type="SAM" id="Phobius"/>
    </source>
</evidence>
<feature type="transmembrane region" description="Helical" evidence="1">
    <location>
        <begin position="96"/>
        <end position="118"/>
    </location>
</feature>
<keyword evidence="1" id="KW-0472">Membrane</keyword>
<evidence type="ECO:0000313" key="2">
    <source>
        <dbReference type="EMBL" id="CAE0248526.1"/>
    </source>
</evidence>
<proteinExistence type="predicted"/>
<sequence length="120" mass="12430">MRASNKGALTMSTTIVVVPVTPPSSILSTSSSIPLPFSLPTSMPVPFSVLMSIPLPSITSITPATFIPILTPLIAIVSPTAFIMPTSATVPRPPLSVIFTIASIVVILSTSITIAVMLSR</sequence>
<organism evidence="2">
    <name type="scientific">Palpitomonas bilix</name>
    <dbReference type="NCBI Taxonomy" id="652834"/>
    <lineage>
        <taxon>Eukaryota</taxon>
        <taxon>Eukaryota incertae sedis</taxon>
    </lineage>
</organism>
<reference evidence="2" key="1">
    <citation type="submission" date="2021-01" db="EMBL/GenBank/DDBJ databases">
        <authorList>
            <person name="Corre E."/>
            <person name="Pelletier E."/>
            <person name="Niang G."/>
            <person name="Scheremetjew M."/>
            <person name="Finn R."/>
            <person name="Kale V."/>
            <person name="Holt S."/>
            <person name="Cochrane G."/>
            <person name="Meng A."/>
            <person name="Brown T."/>
            <person name="Cohen L."/>
        </authorList>
    </citation>
    <scope>NUCLEOTIDE SEQUENCE</scope>
    <source>
        <strain evidence="2">NIES-2562</strain>
    </source>
</reference>
<protein>
    <submittedName>
        <fullName evidence="2">Uncharacterized protein</fullName>
    </submittedName>
</protein>
<keyword evidence="1" id="KW-1133">Transmembrane helix</keyword>
<name>A0A7S3D6W4_9EUKA</name>
<gene>
    <name evidence="2" type="ORF">PBIL07802_LOCUS10722</name>
</gene>
<feature type="transmembrane region" description="Helical" evidence="1">
    <location>
        <begin position="65"/>
        <end position="84"/>
    </location>
</feature>
<dbReference type="EMBL" id="HBIB01016562">
    <property type="protein sequence ID" value="CAE0248526.1"/>
    <property type="molecule type" value="Transcribed_RNA"/>
</dbReference>